<dbReference type="AlphaFoldDB" id="A0A096BKU1"/>
<dbReference type="PANTHER" id="PTHR43278">
    <property type="entry name" value="NAD(P)H-DEPENDENT FMN-CONTAINING OXIDOREDUCTASE YWQN-RELATED"/>
    <property type="match status" value="1"/>
</dbReference>
<dbReference type="PANTHER" id="PTHR43278:SF4">
    <property type="entry name" value="NAD(P)H-DEPENDENT FMN-CONTAINING OXIDOREDUCTASE YWQN-RELATED"/>
    <property type="match status" value="1"/>
</dbReference>
<dbReference type="InterPro" id="IPR051796">
    <property type="entry name" value="ISF_SsuE-like"/>
</dbReference>
<name>A0A096BKU1_9FIRM</name>
<dbReference type="InterPro" id="IPR029039">
    <property type="entry name" value="Flavoprotein-like_sf"/>
</dbReference>
<dbReference type="Pfam" id="PF03358">
    <property type="entry name" value="FMN_red"/>
    <property type="match status" value="1"/>
</dbReference>
<evidence type="ECO:0000256" key="2">
    <source>
        <dbReference type="ARBA" id="ARBA00022643"/>
    </source>
</evidence>
<evidence type="ECO:0000313" key="5">
    <source>
        <dbReference type="Proteomes" id="UP000029622"/>
    </source>
</evidence>
<accession>A0A096BKU1</accession>
<evidence type="ECO:0000313" key="4">
    <source>
        <dbReference type="EMBL" id="KGG81398.1"/>
    </source>
</evidence>
<dbReference type="RefSeq" id="WP_035161117.1">
    <property type="nucleotide sequence ID" value="NZ_AZTB01000001.1"/>
</dbReference>
<dbReference type="Gene3D" id="3.40.50.360">
    <property type="match status" value="1"/>
</dbReference>
<dbReference type="EMBL" id="AZTB01000001">
    <property type="protein sequence ID" value="KGG81398.1"/>
    <property type="molecule type" value="Genomic_DNA"/>
</dbReference>
<keyword evidence="1" id="KW-0285">Flavoprotein</keyword>
<dbReference type="STRING" id="1156417.Y919_00095"/>
<dbReference type="GO" id="GO:0016491">
    <property type="term" value="F:oxidoreductase activity"/>
    <property type="evidence" value="ECO:0007669"/>
    <property type="project" value="InterPro"/>
</dbReference>
<evidence type="ECO:0000256" key="1">
    <source>
        <dbReference type="ARBA" id="ARBA00022630"/>
    </source>
</evidence>
<organism evidence="4 5">
    <name type="scientific">Caloranaerobacter azorensis H53214</name>
    <dbReference type="NCBI Taxonomy" id="1156417"/>
    <lineage>
        <taxon>Bacteria</taxon>
        <taxon>Bacillati</taxon>
        <taxon>Bacillota</taxon>
        <taxon>Tissierellia</taxon>
        <taxon>Tissierellales</taxon>
        <taxon>Thermohalobacteraceae</taxon>
        <taxon>Caloranaerobacter</taxon>
    </lineage>
</organism>
<comment type="caution">
    <text evidence="4">The sequence shown here is derived from an EMBL/GenBank/DDBJ whole genome shotgun (WGS) entry which is preliminary data.</text>
</comment>
<reference evidence="4 5" key="1">
    <citation type="submission" date="2013-12" db="EMBL/GenBank/DDBJ databases">
        <title>Draft genome sequence of Caloranaerobacter sp. H53214.</title>
        <authorList>
            <person name="Jiang L.J."/>
            <person name="Shao Z.Z."/>
            <person name="Long M.N."/>
        </authorList>
    </citation>
    <scope>NUCLEOTIDE SEQUENCE [LARGE SCALE GENOMIC DNA]</scope>
    <source>
        <strain evidence="4 5">H53214</strain>
    </source>
</reference>
<sequence length="190" mass="21886">MNVLLISFSGRKSDGNCSKILDFISRYLQKRNINVSKIRIADLDIRPCVDCEYECFNSSPKCPKDDDIYFVYESIMKSDYTIMVIPVYSAAPPALYFAWRERSQIIFQTEEIYKRYEKVKKAYIVIGNEEAGGNDAVNIIKNYHINTQKNVNILLLQSSKYGQRSIEGNLINVPQVQLDLTDFVDNLIDS</sequence>
<dbReference type="InterPro" id="IPR005025">
    <property type="entry name" value="FMN_Rdtase-like_dom"/>
</dbReference>
<protein>
    <recommendedName>
        <fullName evidence="3">NADPH-dependent FMN reductase-like domain-containing protein</fullName>
    </recommendedName>
</protein>
<dbReference type="Proteomes" id="UP000029622">
    <property type="component" value="Unassembled WGS sequence"/>
</dbReference>
<proteinExistence type="predicted"/>
<feature type="domain" description="NADPH-dependent FMN reductase-like" evidence="3">
    <location>
        <begin position="1"/>
        <end position="95"/>
    </location>
</feature>
<dbReference type="SUPFAM" id="SSF52218">
    <property type="entry name" value="Flavoproteins"/>
    <property type="match status" value="1"/>
</dbReference>
<gene>
    <name evidence="4" type="ORF">Y919_00095</name>
</gene>
<evidence type="ECO:0000259" key="3">
    <source>
        <dbReference type="Pfam" id="PF03358"/>
    </source>
</evidence>
<keyword evidence="2" id="KW-0288">FMN</keyword>